<comment type="similarity">
    <text evidence="1">Belongs to the zinc-containing alcohol dehydrogenase family.</text>
</comment>
<evidence type="ECO:0000256" key="2">
    <source>
        <dbReference type="ARBA" id="ARBA00023002"/>
    </source>
</evidence>
<dbReference type="SUPFAM" id="SSF50129">
    <property type="entry name" value="GroES-like"/>
    <property type="match status" value="1"/>
</dbReference>
<comment type="caution">
    <text evidence="4">The sequence shown here is derived from an EMBL/GenBank/DDBJ whole genome shotgun (WGS) entry which is preliminary data.</text>
</comment>
<dbReference type="SMART" id="SM00829">
    <property type="entry name" value="PKS_ER"/>
    <property type="match status" value="1"/>
</dbReference>
<accession>A0ABR1VBS1</accession>
<proteinExistence type="inferred from homology"/>
<dbReference type="Proteomes" id="UP001446871">
    <property type="component" value="Unassembled WGS sequence"/>
</dbReference>
<dbReference type="Pfam" id="PF00107">
    <property type="entry name" value="ADH_zinc_N"/>
    <property type="match status" value="1"/>
</dbReference>
<dbReference type="EMBL" id="JAQQWM010000004">
    <property type="protein sequence ID" value="KAK8068654.1"/>
    <property type="molecule type" value="Genomic_DNA"/>
</dbReference>
<keyword evidence="2" id="KW-0560">Oxidoreductase</keyword>
<dbReference type="PANTHER" id="PTHR45348">
    <property type="entry name" value="HYPOTHETICAL OXIDOREDUCTASE (EUROFUNG)"/>
    <property type="match status" value="1"/>
</dbReference>
<dbReference type="Gene3D" id="3.90.180.10">
    <property type="entry name" value="Medium-chain alcohol dehydrogenases, catalytic domain"/>
    <property type="match status" value="1"/>
</dbReference>
<reference evidence="4 5" key="1">
    <citation type="submission" date="2023-01" db="EMBL/GenBank/DDBJ databases">
        <title>Analysis of 21 Apiospora genomes using comparative genomics revels a genus with tremendous synthesis potential of carbohydrate active enzymes and secondary metabolites.</title>
        <authorList>
            <person name="Sorensen T."/>
        </authorList>
    </citation>
    <scope>NUCLEOTIDE SEQUENCE [LARGE SCALE GENOMIC DNA]</scope>
    <source>
        <strain evidence="4 5">CBS 83171</strain>
    </source>
</reference>
<feature type="domain" description="Enoyl reductase (ER)" evidence="3">
    <location>
        <begin position="11"/>
        <end position="355"/>
    </location>
</feature>
<dbReference type="CDD" id="cd08249">
    <property type="entry name" value="enoyl_reductase_like"/>
    <property type="match status" value="1"/>
</dbReference>
<evidence type="ECO:0000256" key="1">
    <source>
        <dbReference type="ARBA" id="ARBA00008072"/>
    </source>
</evidence>
<sequence length="359" mass="38442">MGPRQQAALVGTSDGAICLVQDAAMPQVRHDGVLVKVKAIAVNPVDSKMVGSYVTAGAVLGCDFAGVVVESGADSKEASVVNDVHIGDRVCSFVMGMNPRRPSVGAFAEYTSAQKHLLLKMPPAMSYEEGAGLGTSFLTAGMALFHSLRLDGHPLDPRSVPNCPVLVYGGSSATGTAAIQLLRLAGFDPVTTCSPHNFVMVRSYGAAAVFDYHGPDCAEQIKKHTKSGLRYALDCISTVASMKLCYQAMGRLGGKYTSLEPYAESIAQDRKLIKADWIMTPQLLGDEVAWPEPHYRPADPAVERFGAVWVETLNKLLEKGLIRSHPVEVRQGGLDRVLQGVQDARSQSVSGRKLVYRLG</sequence>
<dbReference type="InterPro" id="IPR020843">
    <property type="entry name" value="ER"/>
</dbReference>
<dbReference type="PANTHER" id="PTHR45348:SF2">
    <property type="entry name" value="ZINC-TYPE ALCOHOL DEHYDROGENASE-LIKE PROTEIN C2E1P3.01"/>
    <property type="match status" value="1"/>
</dbReference>
<dbReference type="Pfam" id="PF08240">
    <property type="entry name" value="ADH_N"/>
    <property type="match status" value="1"/>
</dbReference>
<organism evidence="4 5">
    <name type="scientific">Apiospora saccharicola</name>
    <dbReference type="NCBI Taxonomy" id="335842"/>
    <lineage>
        <taxon>Eukaryota</taxon>
        <taxon>Fungi</taxon>
        <taxon>Dikarya</taxon>
        <taxon>Ascomycota</taxon>
        <taxon>Pezizomycotina</taxon>
        <taxon>Sordariomycetes</taxon>
        <taxon>Xylariomycetidae</taxon>
        <taxon>Amphisphaeriales</taxon>
        <taxon>Apiosporaceae</taxon>
        <taxon>Apiospora</taxon>
    </lineage>
</organism>
<evidence type="ECO:0000313" key="5">
    <source>
        <dbReference type="Proteomes" id="UP001446871"/>
    </source>
</evidence>
<dbReference type="InterPro" id="IPR011032">
    <property type="entry name" value="GroES-like_sf"/>
</dbReference>
<name>A0ABR1VBS1_9PEZI</name>
<protein>
    <submittedName>
        <fullName evidence="4">Zinc-binding dehydrogenase family oxidoreductase</fullName>
    </submittedName>
</protein>
<dbReference type="InterPro" id="IPR013149">
    <property type="entry name" value="ADH-like_C"/>
</dbReference>
<dbReference type="SUPFAM" id="SSF51735">
    <property type="entry name" value="NAD(P)-binding Rossmann-fold domains"/>
    <property type="match status" value="1"/>
</dbReference>
<gene>
    <name evidence="4" type="ORF">PG996_007766</name>
</gene>
<evidence type="ECO:0000259" key="3">
    <source>
        <dbReference type="SMART" id="SM00829"/>
    </source>
</evidence>
<dbReference type="Gene3D" id="3.40.50.720">
    <property type="entry name" value="NAD(P)-binding Rossmann-like Domain"/>
    <property type="match status" value="1"/>
</dbReference>
<dbReference type="InterPro" id="IPR047122">
    <property type="entry name" value="Trans-enoyl_RdTase-like"/>
</dbReference>
<dbReference type="InterPro" id="IPR013154">
    <property type="entry name" value="ADH-like_N"/>
</dbReference>
<dbReference type="InterPro" id="IPR036291">
    <property type="entry name" value="NAD(P)-bd_dom_sf"/>
</dbReference>
<keyword evidence="5" id="KW-1185">Reference proteome</keyword>
<evidence type="ECO:0000313" key="4">
    <source>
        <dbReference type="EMBL" id="KAK8068654.1"/>
    </source>
</evidence>